<comment type="pathway">
    <text evidence="1 8">Metabolic intermediate biosynthesis; chorismate biosynthesis; chorismate from D-erythrose 4-phosphate and phosphoenolpyruvate: step 6/7.</text>
</comment>
<keyword evidence="11" id="KW-1185">Reference proteome</keyword>
<comment type="catalytic activity">
    <reaction evidence="7">
        <text>3-phosphoshikimate + phosphoenolpyruvate = 5-O-(1-carboxyvinyl)-3-phosphoshikimate + phosphate</text>
        <dbReference type="Rhea" id="RHEA:21256"/>
        <dbReference type="ChEBI" id="CHEBI:43474"/>
        <dbReference type="ChEBI" id="CHEBI:57701"/>
        <dbReference type="ChEBI" id="CHEBI:58702"/>
        <dbReference type="ChEBI" id="CHEBI:145989"/>
        <dbReference type="EC" id="2.5.1.19"/>
    </reaction>
    <physiologicalReaction direction="left-to-right" evidence="7">
        <dbReference type="Rhea" id="RHEA:21257"/>
    </physiologicalReaction>
</comment>
<dbReference type="GO" id="GO:0005737">
    <property type="term" value="C:cytoplasm"/>
    <property type="evidence" value="ECO:0007669"/>
    <property type="project" value="UniProtKB-SubCell"/>
</dbReference>
<evidence type="ECO:0000256" key="2">
    <source>
        <dbReference type="ARBA" id="ARBA00009948"/>
    </source>
</evidence>
<feature type="binding site" evidence="8">
    <location>
        <position position="371"/>
    </location>
    <ligand>
        <name>phosphoenolpyruvate</name>
        <dbReference type="ChEBI" id="CHEBI:58702"/>
    </ligand>
</feature>
<keyword evidence="5 8" id="KW-0808">Transferase</keyword>
<dbReference type="RefSeq" id="WP_179443780.1">
    <property type="nucleotide sequence ID" value="NZ_JACBZS010000001.1"/>
</dbReference>
<feature type="binding site" evidence="8">
    <location>
        <position position="156"/>
    </location>
    <ligand>
        <name>phosphoenolpyruvate</name>
        <dbReference type="ChEBI" id="CHEBI:58702"/>
    </ligand>
</feature>
<dbReference type="GO" id="GO:0008652">
    <property type="term" value="P:amino acid biosynthetic process"/>
    <property type="evidence" value="ECO:0007669"/>
    <property type="project" value="UniProtKB-KW"/>
</dbReference>
<dbReference type="UniPathway" id="UPA00053">
    <property type="reaction ID" value="UER00089"/>
</dbReference>
<dbReference type="PANTHER" id="PTHR21090:SF5">
    <property type="entry name" value="PENTAFUNCTIONAL AROM POLYPEPTIDE"/>
    <property type="match status" value="1"/>
</dbReference>
<dbReference type="AlphaFoldDB" id="A0A7Z0D6K5"/>
<dbReference type="GO" id="GO:0009073">
    <property type="term" value="P:aromatic amino acid family biosynthetic process"/>
    <property type="evidence" value="ECO:0007669"/>
    <property type="project" value="UniProtKB-KW"/>
</dbReference>
<dbReference type="PROSITE" id="PS00885">
    <property type="entry name" value="EPSP_SYNTHASE_2"/>
    <property type="match status" value="1"/>
</dbReference>
<comment type="subunit">
    <text evidence="8">Monomer.</text>
</comment>
<feature type="binding site" evidence="8">
    <location>
        <position position="154"/>
    </location>
    <ligand>
        <name>3-phosphoshikimate</name>
        <dbReference type="ChEBI" id="CHEBI:145989"/>
    </ligand>
</feature>
<dbReference type="InterPro" id="IPR013792">
    <property type="entry name" value="RNA3'P_cycl/enolpyr_Trfase_a/b"/>
</dbReference>
<comment type="caution">
    <text evidence="8">Lacks conserved residue(s) required for the propagation of feature annotation.</text>
</comment>
<dbReference type="Pfam" id="PF00275">
    <property type="entry name" value="EPSP_synthase"/>
    <property type="match status" value="1"/>
</dbReference>
<feature type="binding site" evidence="8">
    <location>
        <position position="109"/>
    </location>
    <ligand>
        <name>phosphoenolpyruvate</name>
        <dbReference type="ChEBI" id="CHEBI:58702"/>
    </ligand>
</feature>
<proteinExistence type="inferred from homology"/>
<evidence type="ECO:0000256" key="7">
    <source>
        <dbReference type="ARBA" id="ARBA00044633"/>
    </source>
</evidence>
<feature type="binding site" evidence="8">
    <location>
        <position position="396"/>
    </location>
    <ligand>
        <name>phosphoenolpyruvate</name>
        <dbReference type="ChEBI" id="CHEBI:58702"/>
    </ligand>
</feature>
<evidence type="ECO:0000256" key="5">
    <source>
        <dbReference type="ARBA" id="ARBA00022679"/>
    </source>
</evidence>
<feature type="binding site" evidence="8">
    <location>
        <position position="299"/>
    </location>
    <ligand>
        <name>3-phosphoshikimate</name>
        <dbReference type="ChEBI" id="CHEBI:145989"/>
    </ligand>
</feature>
<feature type="binding site" evidence="8">
    <location>
        <position position="11"/>
    </location>
    <ligand>
        <name>3-phosphoshikimate</name>
        <dbReference type="ChEBI" id="CHEBI:145989"/>
    </ligand>
</feature>
<comment type="subcellular location">
    <subcellularLocation>
        <location evidence="8">Cytoplasm</location>
    </subcellularLocation>
</comment>
<dbReference type="InterPro" id="IPR001986">
    <property type="entry name" value="Enolpyruvate_Tfrase_dom"/>
</dbReference>
<feature type="domain" description="Enolpyruvate transferase" evidence="9">
    <location>
        <begin position="4"/>
        <end position="404"/>
    </location>
</feature>
<feature type="binding site" evidence="8">
    <location>
        <position position="16"/>
    </location>
    <ligand>
        <name>3-phosphoshikimate</name>
        <dbReference type="ChEBI" id="CHEBI:145989"/>
    </ligand>
</feature>
<evidence type="ECO:0000256" key="6">
    <source>
        <dbReference type="ARBA" id="ARBA00023141"/>
    </source>
</evidence>
<dbReference type="CDD" id="cd01556">
    <property type="entry name" value="EPSP_synthase"/>
    <property type="match status" value="1"/>
</dbReference>
<dbReference type="PROSITE" id="PS00104">
    <property type="entry name" value="EPSP_SYNTHASE_1"/>
    <property type="match status" value="1"/>
</dbReference>
<dbReference type="FunFam" id="3.65.10.10:FF:000010">
    <property type="entry name" value="3-phosphoshikimate 1-carboxyvinyltransferase"/>
    <property type="match status" value="1"/>
</dbReference>
<feature type="binding site" evidence="8">
    <location>
        <position position="184"/>
    </location>
    <ligand>
        <name>3-phosphoshikimate</name>
        <dbReference type="ChEBI" id="CHEBI:145989"/>
    </ligand>
</feature>
<evidence type="ECO:0000259" key="9">
    <source>
        <dbReference type="Pfam" id="PF00275"/>
    </source>
</evidence>
<gene>
    <name evidence="8" type="primary">aroA</name>
    <name evidence="10" type="ORF">GGQ54_000308</name>
</gene>
<keyword evidence="6 8" id="KW-0057">Aromatic amino acid biosynthesis</keyword>
<dbReference type="InterPro" id="IPR006264">
    <property type="entry name" value="EPSP_synthase"/>
</dbReference>
<feature type="active site" description="Proton acceptor" evidence="8">
    <location>
        <position position="299"/>
    </location>
</feature>
<dbReference type="SUPFAM" id="SSF55205">
    <property type="entry name" value="EPT/RTPC-like"/>
    <property type="match status" value="1"/>
</dbReference>
<dbReference type="GO" id="GO:0009423">
    <property type="term" value="P:chorismate biosynthetic process"/>
    <property type="evidence" value="ECO:0007669"/>
    <property type="project" value="UniProtKB-UniRule"/>
</dbReference>
<keyword evidence="3 8" id="KW-0963">Cytoplasm</keyword>
<feature type="binding site" evidence="8">
    <location>
        <position position="156"/>
    </location>
    <ligand>
        <name>3-phosphoshikimate</name>
        <dbReference type="ChEBI" id="CHEBI:145989"/>
    </ligand>
</feature>
<dbReference type="GO" id="GO:0003866">
    <property type="term" value="F:3-phosphoshikimate 1-carboxyvinyltransferase activity"/>
    <property type="evidence" value="ECO:0007669"/>
    <property type="project" value="UniProtKB-UniRule"/>
</dbReference>
<protein>
    <recommendedName>
        <fullName evidence="8">3-phosphoshikimate 1-carboxyvinyltransferase</fullName>
        <ecNumber evidence="8">2.5.1.19</ecNumber>
    </recommendedName>
    <alternativeName>
        <fullName evidence="8">5-enolpyruvylshikimate-3-phosphate synthase</fullName>
        <shortName evidence="8">EPSP synthase</shortName>
        <shortName evidence="8">EPSPS</shortName>
    </alternativeName>
</protein>
<dbReference type="FunFam" id="3.65.10.10:FF:000011">
    <property type="entry name" value="3-phosphoshikimate 1-carboxyvinyltransferase"/>
    <property type="match status" value="1"/>
</dbReference>
<feature type="binding site" evidence="8">
    <location>
        <position position="155"/>
    </location>
    <ligand>
        <name>3-phosphoshikimate</name>
        <dbReference type="ChEBI" id="CHEBI:145989"/>
    </ligand>
</feature>
<comment type="function">
    <text evidence="8">Catalyzes the transfer of the enolpyruvyl moiety of phosphoenolpyruvate (PEP) to the 5-hydroxyl of shikimate-3-phosphate (S3P) to produce enolpyruvyl shikimate-3-phosphate and inorganic phosphate.</text>
</comment>
<feature type="binding site" evidence="8">
    <location>
        <position position="330"/>
    </location>
    <ligand>
        <name>phosphoenolpyruvate</name>
        <dbReference type="ChEBI" id="CHEBI:58702"/>
    </ligand>
</feature>
<dbReference type="PANTHER" id="PTHR21090">
    <property type="entry name" value="AROM/DEHYDROQUINATE SYNTHASE"/>
    <property type="match status" value="1"/>
</dbReference>
<evidence type="ECO:0000313" key="10">
    <source>
        <dbReference type="EMBL" id="NYI69748.1"/>
    </source>
</evidence>
<sequence length="416" mass="44054">MHTSVPVPGSKSETNRALVLGALADGPSSLRGGLDARDTALMRDALRRLGTVIDDSDPERWQIEPPAEPSGDGLIDCGLAGTVMRFVPPIAAFASGEFRFDGDAEARERPLGPLLTALDDLGARIAGQPVGLPFDITGRPDLPGGPVALDASGSSQYISGLLLAGARYRRGVDVRHIGESPVPSRPHVEMTVAMLRERGVRVDTGEENRWVVWPGPIAARNLVIEPDLSNAAVFAAAAAVAGGHITIPDWPTRTRQPGDRIRDILTAFGAVVELDGRGLTVTGGHSLQAVELDLRDASELTPVVAAIAALADGTSTITGVGHIRGHETDRLAALENELNGLGSHVRQTDDGLVIEPRLLHGGTFASYADHRMAHAAALLGLVVPDVVVDDIDCTAKTMPDFPRRWQAMIDDSQRYT</sequence>
<feature type="binding site" evidence="8">
    <location>
        <position position="326"/>
    </location>
    <ligand>
        <name>3-phosphoshikimate</name>
        <dbReference type="ChEBI" id="CHEBI:145989"/>
    </ligand>
</feature>
<name>A0A7Z0D6K5_9ACTN</name>
<accession>A0A7Z0D6K5</accession>
<feature type="binding site" evidence="8">
    <location>
        <position position="81"/>
    </location>
    <ligand>
        <name>phosphoenolpyruvate</name>
        <dbReference type="ChEBI" id="CHEBI:58702"/>
    </ligand>
</feature>
<evidence type="ECO:0000256" key="8">
    <source>
        <dbReference type="HAMAP-Rule" id="MF_00210"/>
    </source>
</evidence>
<dbReference type="Proteomes" id="UP000527616">
    <property type="component" value="Unassembled WGS sequence"/>
</dbReference>
<dbReference type="PIRSF" id="PIRSF000505">
    <property type="entry name" value="EPSPS"/>
    <property type="match status" value="1"/>
</dbReference>
<organism evidence="10 11">
    <name type="scientific">Naumannella cuiyingiana</name>
    <dbReference type="NCBI Taxonomy" id="1347891"/>
    <lineage>
        <taxon>Bacteria</taxon>
        <taxon>Bacillati</taxon>
        <taxon>Actinomycetota</taxon>
        <taxon>Actinomycetes</taxon>
        <taxon>Propionibacteriales</taxon>
        <taxon>Propionibacteriaceae</taxon>
        <taxon>Naumannella</taxon>
    </lineage>
</organism>
<comment type="caution">
    <text evidence="10">The sequence shown here is derived from an EMBL/GenBank/DDBJ whole genome shotgun (WGS) entry which is preliminary data.</text>
</comment>
<feature type="binding site" evidence="8">
    <location>
        <position position="12"/>
    </location>
    <ligand>
        <name>3-phosphoshikimate</name>
        <dbReference type="ChEBI" id="CHEBI:145989"/>
    </ligand>
</feature>
<dbReference type="InterPro" id="IPR036968">
    <property type="entry name" value="Enolpyruvate_Tfrase_sf"/>
</dbReference>
<keyword evidence="4 8" id="KW-0028">Amino-acid biosynthesis</keyword>
<feature type="binding site" evidence="8">
    <location>
        <position position="11"/>
    </location>
    <ligand>
        <name>phosphoenolpyruvate</name>
        <dbReference type="ChEBI" id="CHEBI:58702"/>
    </ligand>
</feature>
<dbReference type="NCBIfam" id="TIGR01356">
    <property type="entry name" value="aroA"/>
    <property type="match status" value="1"/>
</dbReference>
<evidence type="ECO:0000313" key="11">
    <source>
        <dbReference type="Proteomes" id="UP000527616"/>
    </source>
</evidence>
<dbReference type="Gene3D" id="3.65.10.10">
    <property type="entry name" value="Enolpyruvate transferase domain"/>
    <property type="match status" value="2"/>
</dbReference>
<evidence type="ECO:0000256" key="4">
    <source>
        <dbReference type="ARBA" id="ARBA00022605"/>
    </source>
</evidence>
<comment type="similarity">
    <text evidence="2 8">Belongs to the EPSP synthase family.</text>
</comment>
<dbReference type="EMBL" id="JACBZS010000001">
    <property type="protein sequence ID" value="NYI69748.1"/>
    <property type="molecule type" value="Genomic_DNA"/>
</dbReference>
<dbReference type="HAMAP" id="MF_00210">
    <property type="entry name" value="EPSP_synth"/>
    <property type="match status" value="1"/>
</dbReference>
<reference evidence="10 11" key="1">
    <citation type="submission" date="2020-07" db="EMBL/GenBank/DDBJ databases">
        <title>Sequencing the genomes of 1000 actinobacteria strains.</title>
        <authorList>
            <person name="Klenk H.-P."/>
        </authorList>
    </citation>
    <scope>NUCLEOTIDE SEQUENCE [LARGE SCALE GENOMIC DNA]</scope>
    <source>
        <strain evidence="10 11">DSM 103164</strain>
    </source>
</reference>
<evidence type="ECO:0000256" key="3">
    <source>
        <dbReference type="ARBA" id="ARBA00022490"/>
    </source>
</evidence>
<dbReference type="EC" id="2.5.1.19" evidence="8"/>
<dbReference type="InterPro" id="IPR023193">
    <property type="entry name" value="EPSP_synthase_CS"/>
</dbReference>
<evidence type="ECO:0000256" key="1">
    <source>
        <dbReference type="ARBA" id="ARBA00004811"/>
    </source>
</evidence>